<gene>
    <name evidence="8" type="primary">tpiA</name>
    <name evidence="10" type="ORF">B0T45_05215</name>
</gene>
<dbReference type="UniPathway" id="UPA00138"/>
<evidence type="ECO:0000256" key="7">
    <source>
        <dbReference type="ARBA" id="ARBA00023235"/>
    </source>
</evidence>
<dbReference type="PROSITE" id="PS51440">
    <property type="entry name" value="TIM_2"/>
    <property type="match status" value="1"/>
</dbReference>
<keyword evidence="6 8" id="KW-0324">Glycolysis</keyword>
<accession>A0A1W0D6U8</accession>
<feature type="binding site" evidence="8">
    <location>
        <begin position="228"/>
        <end position="229"/>
    </location>
    <ligand>
        <name>substrate</name>
    </ligand>
</feature>
<dbReference type="GO" id="GO:0046166">
    <property type="term" value="P:glyceraldehyde-3-phosphate biosynthetic process"/>
    <property type="evidence" value="ECO:0007669"/>
    <property type="project" value="TreeGrafter"/>
</dbReference>
<dbReference type="InterPro" id="IPR020861">
    <property type="entry name" value="Triosephosphate_isomerase_AS"/>
</dbReference>
<dbReference type="HAMAP" id="MF_00147_B">
    <property type="entry name" value="TIM_B"/>
    <property type="match status" value="1"/>
</dbReference>
<dbReference type="InterPro" id="IPR022896">
    <property type="entry name" value="TrioseP_Isoase_bac/euk"/>
</dbReference>
<dbReference type="RefSeq" id="WP_081554816.1">
    <property type="nucleotide sequence ID" value="NZ_MUKV01000004.1"/>
</dbReference>
<dbReference type="PANTHER" id="PTHR21139:SF42">
    <property type="entry name" value="TRIOSEPHOSPHATE ISOMERASE"/>
    <property type="match status" value="1"/>
</dbReference>
<dbReference type="GO" id="GO:0006096">
    <property type="term" value="P:glycolytic process"/>
    <property type="evidence" value="ECO:0007669"/>
    <property type="project" value="UniProtKB-UniRule"/>
</dbReference>
<comment type="similarity">
    <text evidence="3 8 9">Belongs to the triosephosphate isomerase family.</text>
</comment>
<evidence type="ECO:0000256" key="5">
    <source>
        <dbReference type="ARBA" id="ARBA00022490"/>
    </source>
</evidence>
<dbReference type="GO" id="GO:0004807">
    <property type="term" value="F:triose-phosphate isomerase activity"/>
    <property type="evidence" value="ECO:0007669"/>
    <property type="project" value="UniProtKB-UniRule"/>
</dbReference>
<dbReference type="InterPro" id="IPR013785">
    <property type="entry name" value="Aldolase_TIM"/>
</dbReference>
<evidence type="ECO:0000256" key="2">
    <source>
        <dbReference type="ARBA" id="ARBA00004939"/>
    </source>
</evidence>
<keyword evidence="5 8" id="KW-0963">Cytoplasm</keyword>
<dbReference type="FunFam" id="3.20.20.70:FF:000016">
    <property type="entry name" value="Triosephosphate isomerase"/>
    <property type="match status" value="1"/>
</dbReference>
<sequence length="248" mass="26271">MAGKLVIGNWKMNTRADSAQTLLQALLADDTSNRDWVGVAAPAVYLAGLAERLRGQPLRLCAQDVSAFDQDGAFTGETSAAMLADIGCGYTLVGHSERRQYFGESNAALLRKMRNAIAAGLVPVLCVGETLEEREAGRQLEVIRDQLALLSEIDHGEYVVAYEPVWAIGTGKVATLAQIAEIHGAIKKWCLQNVKASDNIRVLYGGSVKAENAEAILATENVDGALVGGASLDAGSFRAICQAAGKLI</sequence>
<comment type="pathway">
    <text evidence="8 9">Carbohydrate biosynthesis; gluconeogenesis.</text>
</comment>
<comment type="pathway">
    <text evidence="1 8 9">Carbohydrate degradation; glycolysis; D-glyceraldehyde 3-phosphate from glycerone phosphate: step 1/1.</text>
</comment>
<dbReference type="EMBL" id="MUKV01000004">
    <property type="protein sequence ID" value="OQS42765.1"/>
    <property type="molecule type" value="Genomic_DNA"/>
</dbReference>
<comment type="subcellular location">
    <subcellularLocation>
        <location evidence="8 9">Cytoplasm</location>
    </subcellularLocation>
</comment>
<feature type="active site" description="Electrophile" evidence="8">
    <location>
        <position position="95"/>
    </location>
</feature>
<dbReference type="EC" id="5.3.1.1" evidence="8 9"/>
<feature type="binding site" evidence="8">
    <location>
        <position position="207"/>
    </location>
    <ligand>
        <name>substrate</name>
    </ligand>
</feature>
<comment type="caution">
    <text evidence="10">The sequence shown here is derived from an EMBL/GenBank/DDBJ whole genome shotgun (WGS) entry which is preliminary data.</text>
</comment>
<dbReference type="GO" id="GO:0019563">
    <property type="term" value="P:glycerol catabolic process"/>
    <property type="evidence" value="ECO:0007669"/>
    <property type="project" value="TreeGrafter"/>
</dbReference>
<evidence type="ECO:0000256" key="4">
    <source>
        <dbReference type="ARBA" id="ARBA00022432"/>
    </source>
</evidence>
<evidence type="ECO:0000313" key="10">
    <source>
        <dbReference type="EMBL" id="OQS42765.1"/>
    </source>
</evidence>
<dbReference type="CDD" id="cd00311">
    <property type="entry name" value="TIM"/>
    <property type="match status" value="1"/>
</dbReference>
<dbReference type="PANTHER" id="PTHR21139">
    <property type="entry name" value="TRIOSEPHOSPHATE ISOMERASE"/>
    <property type="match status" value="1"/>
</dbReference>
<reference evidence="10 11" key="1">
    <citation type="submission" date="2017-02" db="EMBL/GenBank/DDBJ databases">
        <title>Chromobacterium haemolyticum H5244.</title>
        <authorList>
            <person name="Gulvik C.A."/>
        </authorList>
    </citation>
    <scope>NUCLEOTIDE SEQUENCE [LARGE SCALE GENOMIC DNA]</scope>
    <source>
        <strain evidence="10 11">H5244</strain>
    </source>
</reference>
<dbReference type="PROSITE" id="PS00171">
    <property type="entry name" value="TIM_1"/>
    <property type="match status" value="1"/>
</dbReference>
<proteinExistence type="inferred from homology"/>
<evidence type="ECO:0000256" key="6">
    <source>
        <dbReference type="ARBA" id="ARBA00023152"/>
    </source>
</evidence>
<dbReference type="Pfam" id="PF00121">
    <property type="entry name" value="TIM"/>
    <property type="match status" value="1"/>
</dbReference>
<dbReference type="AlphaFoldDB" id="A0A1W0D6U8"/>
<dbReference type="Gene3D" id="3.20.20.70">
    <property type="entry name" value="Aldolase class I"/>
    <property type="match status" value="1"/>
</dbReference>
<comment type="pathway">
    <text evidence="2">Carbohydrate metabolism; erythritol degradation.</text>
</comment>
<comment type="subunit">
    <text evidence="8 9">Homodimer.</text>
</comment>
<dbReference type="Proteomes" id="UP000192721">
    <property type="component" value="Unassembled WGS sequence"/>
</dbReference>
<dbReference type="UniPathway" id="UPA00109">
    <property type="reaction ID" value="UER00189"/>
</dbReference>
<evidence type="ECO:0000256" key="9">
    <source>
        <dbReference type="RuleBase" id="RU363013"/>
    </source>
</evidence>
<comment type="function">
    <text evidence="8">Involved in the gluconeogenesis. Catalyzes stereospecifically the conversion of dihydroxyacetone phosphate (DHAP) to D-glyceraldehyde-3-phosphate (G3P).</text>
</comment>
<comment type="catalytic activity">
    <reaction evidence="8 9">
        <text>D-glyceraldehyde 3-phosphate = dihydroxyacetone phosphate</text>
        <dbReference type="Rhea" id="RHEA:18585"/>
        <dbReference type="ChEBI" id="CHEBI:57642"/>
        <dbReference type="ChEBI" id="CHEBI:59776"/>
        <dbReference type="EC" id="5.3.1.1"/>
    </reaction>
</comment>
<keyword evidence="7 8" id="KW-0413">Isomerase</keyword>
<feature type="binding site" evidence="8">
    <location>
        <position position="169"/>
    </location>
    <ligand>
        <name>substrate</name>
    </ligand>
</feature>
<dbReference type="GO" id="GO:0006094">
    <property type="term" value="P:gluconeogenesis"/>
    <property type="evidence" value="ECO:0007669"/>
    <property type="project" value="UniProtKB-UniRule"/>
</dbReference>
<keyword evidence="4 8" id="KW-0312">Gluconeogenesis</keyword>
<protein>
    <recommendedName>
        <fullName evidence="8 9">Triosephosphate isomerase</fullName>
        <shortName evidence="8">TIM</shortName>
        <shortName evidence="8">TPI</shortName>
        <ecNumber evidence="8 9">5.3.1.1</ecNumber>
    </recommendedName>
    <alternativeName>
        <fullName evidence="8">Triose-phosphate isomerase</fullName>
    </alternativeName>
</protein>
<dbReference type="InterPro" id="IPR035990">
    <property type="entry name" value="TIM_sf"/>
</dbReference>
<feature type="active site" description="Proton acceptor" evidence="8">
    <location>
        <position position="163"/>
    </location>
</feature>
<evidence type="ECO:0000256" key="3">
    <source>
        <dbReference type="ARBA" id="ARBA00007422"/>
    </source>
</evidence>
<organism evidence="10 11">
    <name type="scientific">Chromobacterium haemolyticum</name>
    <dbReference type="NCBI Taxonomy" id="394935"/>
    <lineage>
        <taxon>Bacteria</taxon>
        <taxon>Pseudomonadati</taxon>
        <taxon>Pseudomonadota</taxon>
        <taxon>Betaproteobacteria</taxon>
        <taxon>Neisseriales</taxon>
        <taxon>Chromobacteriaceae</taxon>
        <taxon>Chromobacterium</taxon>
    </lineage>
</organism>
<evidence type="ECO:0000256" key="1">
    <source>
        <dbReference type="ARBA" id="ARBA00004680"/>
    </source>
</evidence>
<dbReference type="NCBIfam" id="TIGR00419">
    <property type="entry name" value="tim"/>
    <property type="match status" value="1"/>
</dbReference>
<dbReference type="InterPro" id="IPR000652">
    <property type="entry name" value="Triosephosphate_isomerase"/>
</dbReference>
<name>A0A1W0D6U8_9NEIS</name>
<evidence type="ECO:0000256" key="8">
    <source>
        <dbReference type="HAMAP-Rule" id="MF_00147"/>
    </source>
</evidence>
<evidence type="ECO:0000313" key="11">
    <source>
        <dbReference type="Proteomes" id="UP000192721"/>
    </source>
</evidence>
<dbReference type="GO" id="GO:0005829">
    <property type="term" value="C:cytosol"/>
    <property type="evidence" value="ECO:0007669"/>
    <property type="project" value="TreeGrafter"/>
</dbReference>
<feature type="binding site" evidence="8">
    <location>
        <begin position="9"/>
        <end position="11"/>
    </location>
    <ligand>
        <name>substrate</name>
    </ligand>
</feature>
<dbReference type="SUPFAM" id="SSF51351">
    <property type="entry name" value="Triosephosphate isomerase (TIM)"/>
    <property type="match status" value="1"/>
</dbReference>